<geneLocation type="plasmid" evidence="1 2">
    <name>pSTRVI02</name>
</geneLocation>
<dbReference type="EMBL" id="CP002996">
    <property type="protein sequence ID" value="AEM88931.1"/>
    <property type="molecule type" value="Genomic_DNA"/>
</dbReference>
<sequence>MARGSRPTPRGFNHGLLDRRVTELGLRSVDAVAAGLHWGYVTSLRRGDLECPGAKMLPDLAAFVKVLPRDLYAITEEEVTVCHLRHFRGWSMNDAAAERGWTYAAYKGFEAGEPLPKDMSTAGAWSKTARVFGVSTEEMRRAWETSHRLSSAPASL</sequence>
<keyword evidence="2" id="KW-1185">Reference proteome</keyword>
<keyword evidence="1" id="KW-0614">Plasmid</keyword>
<dbReference type="CDD" id="cd00093">
    <property type="entry name" value="HTH_XRE"/>
    <property type="match status" value="1"/>
</dbReference>
<evidence type="ECO:0000313" key="1">
    <source>
        <dbReference type="EMBL" id="AEM88931.1"/>
    </source>
</evidence>
<reference evidence="1" key="1">
    <citation type="submission" date="2011-08" db="EMBL/GenBank/DDBJ databases">
        <title>Complete sequence of plasmid 2 of Streptomyces violaceusniger Tu 4113.</title>
        <authorList>
            <consortium name="US DOE Joint Genome Institute"/>
            <person name="Lucas S."/>
            <person name="Han J."/>
            <person name="Lapidus A."/>
            <person name="Cheng J.-F."/>
            <person name="Goodwin L."/>
            <person name="Pitluck S."/>
            <person name="Peters L."/>
            <person name="Ivanova N."/>
            <person name="Daligault H."/>
            <person name="Detter J.C."/>
            <person name="Han C."/>
            <person name="Tapia R."/>
            <person name="Land M."/>
            <person name="Hauser L."/>
            <person name="Kyrpides N."/>
            <person name="Ivanova N."/>
            <person name="Pagani I."/>
            <person name="Hagen A."/>
            <person name="Katz L."/>
            <person name="Fiedler H.-P."/>
            <person name="Keasling J."/>
            <person name="Fortman J."/>
            <person name="Woyke T."/>
        </authorList>
    </citation>
    <scope>NUCLEOTIDE SEQUENCE [LARGE SCALE GENOMIC DNA]</scope>
    <source>
        <strain evidence="1">Tu 4113</strain>
        <plasmid evidence="1">pSTRVI02</plasmid>
    </source>
</reference>
<accession>G2PHY0</accession>
<dbReference type="Proteomes" id="UP000008703">
    <property type="component" value="Plasmid pSTRVI02"/>
</dbReference>
<name>G2PHY0_STRV4</name>
<dbReference type="RefSeq" id="WP_014043866.1">
    <property type="nucleotide sequence ID" value="NC_015952.1"/>
</dbReference>
<dbReference type="HOGENOM" id="CLU_1685645_0_0_11"/>
<protein>
    <submittedName>
        <fullName evidence="1">Uncharacterized protein</fullName>
    </submittedName>
</protein>
<dbReference type="AlphaFoldDB" id="G2PHY0"/>
<evidence type="ECO:0000313" key="2">
    <source>
        <dbReference type="Proteomes" id="UP000008703"/>
    </source>
</evidence>
<dbReference type="KEGG" id="svl:Strvi_0156"/>
<dbReference type="InterPro" id="IPR001387">
    <property type="entry name" value="Cro/C1-type_HTH"/>
</dbReference>
<organism evidence="1 2">
    <name type="scientific">Streptomyces violaceusniger (strain Tu 4113)</name>
    <dbReference type="NCBI Taxonomy" id="653045"/>
    <lineage>
        <taxon>Bacteria</taxon>
        <taxon>Bacillati</taxon>
        <taxon>Actinomycetota</taxon>
        <taxon>Actinomycetes</taxon>
        <taxon>Kitasatosporales</taxon>
        <taxon>Streptomycetaceae</taxon>
        <taxon>Streptomyces</taxon>
        <taxon>Streptomyces violaceusniger group</taxon>
    </lineage>
</organism>
<gene>
    <name evidence="1" type="ORF">Strvi_0156</name>
</gene>
<proteinExistence type="predicted"/>